<dbReference type="STRING" id="1827387.A4S15_04960"/>
<sequence length="104" mass="10721">MASAAFALPDTSSLSAAPALPKQRSAQGKSAQAQGQEFEAIFLGQVLNTISQGVAEKTGFDGGGAEQQWRSILNEHVGKSIAARGGIGIAAAVTRELLRAQEAR</sequence>
<proteinExistence type="predicted"/>
<accession>A0A1W9I2E3</accession>
<feature type="domain" description="Flagellar protein FlgJ N-terminal" evidence="1">
    <location>
        <begin position="57"/>
        <end position="95"/>
    </location>
</feature>
<dbReference type="Pfam" id="PF10135">
    <property type="entry name" value="Rod-binding"/>
    <property type="match status" value="1"/>
</dbReference>
<dbReference type="Proteomes" id="UP000192872">
    <property type="component" value="Unassembled WGS sequence"/>
</dbReference>
<evidence type="ECO:0000259" key="1">
    <source>
        <dbReference type="Pfam" id="PF10135"/>
    </source>
</evidence>
<dbReference type="EMBL" id="LWDL01000008">
    <property type="protein sequence ID" value="OQW53601.1"/>
    <property type="molecule type" value="Genomic_DNA"/>
</dbReference>
<dbReference type="AlphaFoldDB" id="A0A1W9I2E3"/>
<protein>
    <recommendedName>
        <fullName evidence="1">Flagellar protein FlgJ N-terminal domain-containing protein</fullName>
    </recommendedName>
</protein>
<comment type="caution">
    <text evidence="2">The sequence shown here is derived from an EMBL/GenBank/DDBJ whole genome shotgun (WGS) entry which is preliminary data.</text>
</comment>
<gene>
    <name evidence="2" type="ORF">A4S15_04960</name>
</gene>
<dbReference type="RefSeq" id="WP_376801114.1">
    <property type="nucleotide sequence ID" value="NZ_DBNB01000006.1"/>
</dbReference>
<evidence type="ECO:0000313" key="3">
    <source>
        <dbReference type="Proteomes" id="UP000192872"/>
    </source>
</evidence>
<evidence type="ECO:0000313" key="2">
    <source>
        <dbReference type="EMBL" id="OQW53601.1"/>
    </source>
</evidence>
<name>A0A1W9I2E3_9HYPH</name>
<organism evidence="2 3">
    <name type="scientific">Candidatus Raskinella chloraquaticus</name>
    <dbReference type="NCBI Taxonomy" id="1951219"/>
    <lineage>
        <taxon>Bacteria</taxon>
        <taxon>Pseudomonadati</taxon>
        <taxon>Pseudomonadota</taxon>
        <taxon>Alphaproteobacteria</taxon>
        <taxon>Hyphomicrobiales</taxon>
        <taxon>Phreatobacteraceae</taxon>
        <taxon>Candidatus Raskinella</taxon>
    </lineage>
</organism>
<reference evidence="2 3" key="1">
    <citation type="journal article" date="2017" name="Water Res.">
        <title>Comammox in drinking water systems.</title>
        <authorList>
            <person name="Wang Y."/>
            <person name="Ma L."/>
            <person name="Mao Y."/>
            <person name="Jiang X."/>
            <person name="Xia Y."/>
            <person name="Yu K."/>
            <person name="Li B."/>
            <person name="Zhang T."/>
        </authorList>
    </citation>
    <scope>NUCLEOTIDE SEQUENCE [LARGE SCALE GENOMIC DNA]</scope>
    <source>
        <strain evidence="2">SG_bin8</strain>
    </source>
</reference>
<dbReference type="InterPro" id="IPR019301">
    <property type="entry name" value="Flagellar_prot_FlgJ_N"/>
</dbReference>